<dbReference type="RefSeq" id="XP_004339598.1">
    <property type="nucleotide sequence ID" value="XM_004339550.1"/>
</dbReference>
<sequence>MDVMDLEPQEVAPKFVAVVVPEDGQGEPYEVTLPTDCHLYTSAFWGQTCTTSGNEGTNKPIYGPALFCTRYSVDVPFTDVTLATYQAFNDQGSQYRGVDSFTRVLLSALPNGAARDQAKAVGIGASLPLVYKPCEWQFTKPPKALLFEFCQQSHLSELPKFRLEPNVPLERFLYSVAMPDLGLEFRPEQEHAHRTKKEAEHQAALLVLQHLGGSAMCGQGRAPVVDLAPYGAEDPVAGPVNWIDAHGDGGIRKRVVREGSGALPSAGEWVSEDGMHEVIVGLHDGVATMRPQEVACFEIAPEYAFGGIGIPEFIPPDTTVLFEVEMLGHALTKPEKERDHAADAEEARADGNVCFRNRRFQAALKFYRIGLKSLQKIKNPPADELPALNQLSVDLDCNAAASCLQLGYLEKAIFHSTQALEVHPEAVKALYRRGRAHLGRHDFDLAQRDLERAFHLAEGDATIQRDVGALMRELSEKRKLHDQRMGQMYARMLGGRSDD</sequence>
<dbReference type="PROSITE" id="PS50137">
    <property type="entry name" value="DS_RBD"/>
    <property type="match status" value="1"/>
</dbReference>
<protein>
    <recommendedName>
        <fullName evidence="4">peptidylprolyl isomerase</fullName>
        <ecNumber evidence="4">5.2.1.8</ecNumber>
    </recommendedName>
</protein>
<evidence type="ECO:0000256" key="1">
    <source>
        <dbReference type="ARBA" id="ARBA00022737"/>
    </source>
</evidence>
<dbReference type="InterPro" id="IPR014720">
    <property type="entry name" value="dsRBD_dom"/>
</dbReference>
<evidence type="ECO:0000256" key="3">
    <source>
        <dbReference type="PROSITE-ProRule" id="PRU00266"/>
    </source>
</evidence>
<dbReference type="PANTHER" id="PTHR46674">
    <property type="entry name" value="INACTIVE PEPTIDYL-PROLYL CIS-TRANS ISOMERASE FKBP6"/>
    <property type="match status" value="1"/>
</dbReference>
<evidence type="ECO:0000313" key="8">
    <source>
        <dbReference type="Proteomes" id="UP000011083"/>
    </source>
</evidence>
<dbReference type="Proteomes" id="UP000011083">
    <property type="component" value="Unassembled WGS sequence"/>
</dbReference>
<evidence type="ECO:0000259" key="5">
    <source>
        <dbReference type="PROSITE" id="PS50059"/>
    </source>
</evidence>
<evidence type="ECO:0000256" key="2">
    <source>
        <dbReference type="ARBA" id="ARBA00022803"/>
    </source>
</evidence>
<reference evidence="7 8" key="1">
    <citation type="journal article" date="2013" name="Genome Biol.">
        <title>Genome of Acanthamoeba castellanii highlights extensive lateral gene transfer and early evolution of tyrosine kinase signaling.</title>
        <authorList>
            <person name="Clarke M."/>
            <person name="Lohan A.J."/>
            <person name="Liu B."/>
            <person name="Lagkouvardos I."/>
            <person name="Roy S."/>
            <person name="Zafar N."/>
            <person name="Bertelli C."/>
            <person name="Schilde C."/>
            <person name="Kianianmomeni A."/>
            <person name="Burglin T.R."/>
            <person name="Frech C."/>
            <person name="Turcotte B."/>
            <person name="Kopec K.O."/>
            <person name="Synnott J.M."/>
            <person name="Choo C."/>
            <person name="Paponov I."/>
            <person name="Finkler A."/>
            <person name="Soon Heng Tan C."/>
            <person name="Hutchins A.P."/>
            <person name="Weinmeier T."/>
            <person name="Rattei T."/>
            <person name="Chu J.S."/>
            <person name="Gimenez G."/>
            <person name="Irimia M."/>
            <person name="Rigden D.J."/>
            <person name="Fitzpatrick D.A."/>
            <person name="Lorenzo-Morales J."/>
            <person name="Bateman A."/>
            <person name="Chiu C.H."/>
            <person name="Tang P."/>
            <person name="Hegemann P."/>
            <person name="Fromm H."/>
            <person name="Raoult D."/>
            <person name="Greub G."/>
            <person name="Miranda-Saavedra D."/>
            <person name="Chen N."/>
            <person name="Nash P."/>
            <person name="Ginger M.L."/>
            <person name="Horn M."/>
            <person name="Schaap P."/>
            <person name="Caler L."/>
            <person name="Loftus B."/>
        </authorList>
    </citation>
    <scope>NUCLEOTIDE SEQUENCE [LARGE SCALE GENOMIC DNA]</scope>
    <source>
        <strain evidence="7 8">Neff</strain>
    </source>
</reference>
<dbReference type="Gene3D" id="3.30.160.20">
    <property type="match status" value="1"/>
</dbReference>
<keyword evidence="4" id="KW-0697">Rotamase</keyword>
<dbReference type="VEuPathDB" id="AmoebaDB:ACA1_063490"/>
<dbReference type="InterPro" id="IPR042282">
    <property type="entry name" value="FKBP6/shu"/>
</dbReference>
<keyword evidence="4" id="KW-0413">Isomerase</keyword>
<dbReference type="PROSITE" id="PS50059">
    <property type="entry name" value="FKBP_PPIASE"/>
    <property type="match status" value="1"/>
</dbReference>
<accession>L8GX87</accession>
<dbReference type="SMART" id="SM00358">
    <property type="entry name" value="DSRM"/>
    <property type="match status" value="1"/>
</dbReference>
<feature type="domain" description="PPIase FKBP-type" evidence="5">
    <location>
        <begin position="274"/>
        <end position="330"/>
    </location>
</feature>
<dbReference type="SUPFAM" id="SSF54768">
    <property type="entry name" value="dsRNA-binding domain-like"/>
    <property type="match status" value="1"/>
</dbReference>
<keyword evidence="2" id="KW-0802">TPR repeat</keyword>
<dbReference type="GO" id="GO:0003755">
    <property type="term" value="F:peptidyl-prolyl cis-trans isomerase activity"/>
    <property type="evidence" value="ECO:0007669"/>
    <property type="project" value="UniProtKB-KW"/>
</dbReference>
<dbReference type="Gene3D" id="3.10.50.40">
    <property type="match status" value="1"/>
</dbReference>
<dbReference type="InterPro" id="IPR001179">
    <property type="entry name" value="PPIase_FKBP_dom"/>
</dbReference>
<comment type="catalytic activity">
    <reaction evidence="4">
        <text>[protein]-peptidylproline (omega=180) = [protein]-peptidylproline (omega=0)</text>
        <dbReference type="Rhea" id="RHEA:16237"/>
        <dbReference type="Rhea" id="RHEA-COMP:10747"/>
        <dbReference type="Rhea" id="RHEA-COMP:10748"/>
        <dbReference type="ChEBI" id="CHEBI:83833"/>
        <dbReference type="ChEBI" id="CHEBI:83834"/>
        <dbReference type="EC" id="5.2.1.8"/>
    </reaction>
</comment>
<feature type="domain" description="DRBM" evidence="6">
    <location>
        <begin position="141"/>
        <end position="213"/>
    </location>
</feature>
<gene>
    <name evidence="7" type="ORF">ACA1_063490</name>
</gene>
<dbReference type="SMART" id="SM00028">
    <property type="entry name" value="TPR"/>
    <property type="match status" value="3"/>
</dbReference>
<keyword evidence="3" id="KW-0694">RNA-binding</keyword>
<evidence type="ECO:0000256" key="4">
    <source>
        <dbReference type="PROSITE-ProRule" id="PRU00277"/>
    </source>
</evidence>
<proteinExistence type="predicted"/>
<name>L8GX87_ACACF</name>
<keyword evidence="1" id="KW-0677">Repeat</keyword>
<evidence type="ECO:0000259" key="6">
    <source>
        <dbReference type="PROSITE" id="PS50137"/>
    </source>
</evidence>
<dbReference type="SUPFAM" id="SSF54534">
    <property type="entry name" value="FKBP-like"/>
    <property type="match status" value="1"/>
</dbReference>
<dbReference type="Gene3D" id="1.25.40.10">
    <property type="entry name" value="Tetratricopeptide repeat domain"/>
    <property type="match status" value="1"/>
</dbReference>
<dbReference type="PANTHER" id="PTHR46674:SF1">
    <property type="entry name" value="INACTIVE PEPTIDYL-PROLYL CIS-TRANS ISOMERASE FKBP6"/>
    <property type="match status" value="1"/>
</dbReference>
<dbReference type="STRING" id="1257118.L8GX87"/>
<dbReference type="GO" id="GO:0003723">
    <property type="term" value="F:RNA binding"/>
    <property type="evidence" value="ECO:0007669"/>
    <property type="project" value="UniProtKB-UniRule"/>
</dbReference>
<dbReference type="Pfam" id="PF00254">
    <property type="entry name" value="FKBP_C"/>
    <property type="match status" value="1"/>
</dbReference>
<dbReference type="KEGG" id="acan:ACA1_063490"/>
<dbReference type="OrthoDB" id="8116123at2759"/>
<dbReference type="EMBL" id="KB007974">
    <property type="protein sequence ID" value="ELR17585.1"/>
    <property type="molecule type" value="Genomic_DNA"/>
</dbReference>
<dbReference type="SUPFAM" id="SSF48452">
    <property type="entry name" value="TPR-like"/>
    <property type="match status" value="1"/>
</dbReference>
<dbReference type="EC" id="5.2.1.8" evidence="4"/>
<organism evidence="7 8">
    <name type="scientific">Acanthamoeba castellanii (strain ATCC 30010 / Neff)</name>
    <dbReference type="NCBI Taxonomy" id="1257118"/>
    <lineage>
        <taxon>Eukaryota</taxon>
        <taxon>Amoebozoa</taxon>
        <taxon>Discosea</taxon>
        <taxon>Longamoebia</taxon>
        <taxon>Centramoebida</taxon>
        <taxon>Acanthamoebidae</taxon>
        <taxon>Acanthamoeba</taxon>
    </lineage>
</organism>
<dbReference type="GeneID" id="14918296"/>
<keyword evidence="8" id="KW-1185">Reference proteome</keyword>
<dbReference type="InterPro" id="IPR011990">
    <property type="entry name" value="TPR-like_helical_dom_sf"/>
</dbReference>
<dbReference type="InterPro" id="IPR046357">
    <property type="entry name" value="PPIase_dom_sf"/>
</dbReference>
<evidence type="ECO:0000313" key="7">
    <source>
        <dbReference type="EMBL" id="ELR17585.1"/>
    </source>
</evidence>
<dbReference type="InterPro" id="IPR019734">
    <property type="entry name" value="TPR_rpt"/>
</dbReference>
<dbReference type="Pfam" id="PF00035">
    <property type="entry name" value="dsrm"/>
    <property type="match status" value="1"/>
</dbReference>
<dbReference type="AlphaFoldDB" id="L8GX87"/>